<feature type="transmembrane region" description="Helical" evidence="1">
    <location>
        <begin position="319"/>
        <end position="341"/>
    </location>
</feature>
<evidence type="ECO:0000313" key="4">
    <source>
        <dbReference type="Proteomes" id="UP000830326"/>
    </source>
</evidence>
<gene>
    <name evidence="3" type="ORF">MUO15_17355</name>
</gene>
<feature type="transmembrane region" description="Helical" evidence="1">
    <location>
        <begin position="578"/>
        <end position="597"/>
    </location>
</feature>
<dbReference type="RefSeq" id="WP_245031291.1">
    <property type="nucleotide sequence ID" value="NZ_CP095075.1"/>
</dbReference>
<dbReference type="EMBL" id="CP095075">
    <property type="protein sequence ID" value="UOR11343.1"/>
    <property type="molecule type" value="Genomic_DNA"/>
</dbReference>
<feature type="transmembrane region" description="Helical" evidence="1">
    <location>
        <begin position="488"/>
        <end position="507"/>
    </location>
</feature>
<feature type="domain" description="TRAP C4-dicarboxylate transport system permease DctM subunit" evidence="2">
    <location>
        <begin position="137"/>
        <end position="568"/>
    </location>
</feature>
<dbReference type="NCBIfam" id="TIGR02123">
    <property type="entry name" value="TRAP_fused"/>
    <property type="match status" value="1"/>
</dbReference>
<dbReference type="PANTHER" id="PTHR43849">
    <property type="entry name" value="BLL3936 PROTEIN"/>
    <property type="match status" value="1"/>
</dbReference>
<feature type="transmembrane region" description="Helical" evidence="1">
    <location>
        <begin position="64"/>
        <end position="82"/>
    </location>
</feature>
<feature type="transmembrane region" description="Helical" evidence="1">
    <location>
        <begin position="154"/>
        <end position="174"/>
    </location>
</feature>
<dbReference type="InterPro" id="IPR011853">
    <property type="entry name" value="TRAP_DctM-Dct_fused"/>
</dbReference>
<reference evidence="3" key="1">
    <citation type="submission" date="2022-04" db="EMBL/GenBank/DDBJ databases">
        <title>Halobacillus sp. isolated from saltern.</title>
        <authorList>
            <person name="Won M."/>
            <person name="Lee C.-M."/>
            <person name="Woen H.-Y."/>
            <person name="Kwon S.-W."/>
        </authorList>
    </citation>
    <scope>NUCLEOTIDE SEQUENCE</scope>
    <source>
        <strain evidence="3">SSHM10-5</strain>
    </source>
</reference>
<feature type="transmembrane region" description="Helical" evidence="1">
    <location>
        <begin position="362"/>
        <end position="381"/>
    </location>
</feature>
<keyword evidence="1" id="KW-0472">Membrane</keyword>
<evidence type="ECO:0000256" key="1">
    <source>
        <dbReference type="SAM" id="Phobius"/>
    </source>
</evidence>
<feature type="transmembrane region" description="Helical" evidence="1">
    <location>
        <begin position="463"/>
        <end position="481"/>
    </location>
</feature>
<keyword evidence="1" id="KW-1133">Transmembrane helix</keyword>
<feature type="transmembrane region" description="Helical" evidence="1">
    <location>
        <begin position="548"/>
        <end position="566"/>
    </location>
</feature>
<organism evidence="3 4">
    <name type="scientific">Halobacillus amylolyticus</name>
    <dbReference type="NCBI Taxonomy" id="2932259"/>
    <lineage>
        <taxon>Bacteria</taxon>
        <taxon>Bacillati</taxon>
        <taxon>Bacillota</taxon>
        <taxon>Bacilli</taxon>
        <taxon>Bacillales</taxon>
        <taxon>Bacillaceae</taxon>
        <taxon>Halobacillus</taxon>
    </lineage>
</organism>
<proteinExistence type="predicted"/>
<keyword evidence="1" id="KW-0812">Transmembrane</keyword>
<dbReference type="Proteomes" id="UP000830326">
    <property type="component" value="Chromosome"/>
</dbReference>
<sequence length="661" mass="69987">MKFLPKRRKAKDSEQLSEVDQADDSVKQVNYLGFMSRIILLLCIVWTVFQLYTSSYGVMETVKFRAWHLGFLLVLTFLLYPASKKSSGNRVAPTAWDIICVILAVGSIGYFISMYDNFILERNGINTTLDYIIGGIAVLLLFEASRRVAGKGLTIIAAIFLLYNFFGAYIPGLLGHYGFTVERVINVMFWGSQGIFGIALGVSATYIFVFVLFGAFLKNSGFTDFINDLALTIAGRSAGGPAKVAIFGSGFMGMISGSAVGNVVTTGTVTIPMMKKTGYNPKFAGAVEAVASTGGLIAPPIMGAAGFIMAQFLGVPYTVVMMAALIPAVLYYVTLFMVVHFEAKNMGLSGLSKENIPNAVEVLKNGGHLLIPLIVLVGALFSGVTPLFAAIWALLSTVAASWLRKSTRMNVRTILRSIEEGAKGAINVGIACAIVGVVIATVSLTSLGLVVGNNVINLAGDSVFLAALLTMAISIILGMGVPVTAAYIIVAAIAVPILITMNVAPLAAHMFAFYYAALSSITPPVALASYAASGIAGTDSGKVSIESLKIGLAGFIVPFFFLFNPVLLFDGGSTWDSLLAAVTAIIGVIALASVVKGRLFIKTNLVQRVIMLVAAFLLIFPGLLYGLLGAALIGVVTVMQRLSIRKEDEAAKTTSGKRLTL</sequence>
<dbReference type="PANTHER" id="PTHR43849:SF2">
    <property type="entry name" value="BLL3936 PROTEIN"/>
    <property type="match status" value="1"/>
</dbReference>
<feature type="transmembrane region" description="Helical" evidence="1">
    <location>
        <begin position="94"/>
        <end position="112"/>
    </location>
</feature>
<dbReference type="Pfam" id="PF06808">
    <property type="entry name" value="DctM"/>
    <property type="match status" value="1"/>
</dbReference>
<feature type="transmembrane region" description="Helical" evidence="1">
    <location>
        <begin position="34"/>
        <end position="52"/>
    </location>
</feature>
<accession>A0ABY4HAL9</accession>
<evidence type="ECO:0000259" key="2">
    <source>
        <dbReference type="Pfam" id="PF06808"/>
    </source>
</evidence>
<feature type="transmembrane region" description="Helical" evidence="1">
    <location>
        <begin position="609"/>
        <end position="636"/>
    </location>
</feature>
<feature type="transmembrane region" description="Helical" evidence="1">
    <location>
        <begin position="283"/>
        <end position="313"/>
    </location>
</feature>
<feature type="transmembrane region" description="Helical" evidence="1">
    <location>
        <begin position="513"/>
        <end position="536"/>
    </location>
</feature>
<feature type="transmembrane region" description="Helical" evidence="1">
    <location>
        <begin position="424"/>
        <end position="451"/>
    </location>
</feature>
<dbReference type="InterPro" id="IPR010656">
    <property type="entry name" value="DctM"/>
</dbReference>
<keyword evidence="4" id="KW-1185">Reference proteome</keyword>
<feature type="transmembrane region" description="Helical" evidence="1">
    <location>
        <begin position="124"/>
        <end position="142"/>
    </location>
</feature>
<name>A0ABY4HAL9_9BACI</name>
<feature type="transmembrane region" description="Helical" evidence="1">
    <location>
        <begin position="194"/>
        <end position="217"/>
    </location>
</feature>
<evidence type="ECO:0000313" key="3">
    <source>
        <dbReference type="EMBL" id="UOR11343.1"/>
    </source>
</evidence>
<protein>
    <submittedName>
        <fullName evidence="3">TRAP transporter permease</fullName>
    </submittedName>
</protein>